<organism evidence="1 2">
    <name type="scientific">Burkholderia contaminans</name>
    <dbReference type="NCBI Taxonomy" id="488447"/>
    <lineage>
        <taxon>Bacteria</taxon>
        <taxon>Pseudomonadati</taxon>
        <taxon>Pseudomonadota</taxon>
        <taxon>Betaproteobacteria</taxon>
        <taxon>Burkholderiales</taxon>
        <taxon>Burkholderiaceae</taxon>
        <taxon>Burkholderia</taxon>
        <taxon>Burkholderia cepacia complex</taxon>
    </lineage>
</organism>
<gene>
    <name evidence="1" type="ORF">C3743_35530</name>
</gene>
<protein>
    <submittedName>
        <fullName evidence="1">Uncharacterized protein</fullName>
    </submittedName>
</protein>
<evidence type="ECO:0000313" key="1">
    <source>
        <dbReference type="EMBL" id="POZ80964.1"/>
    </source>
</evidence>
<reference evidence="1 2" key="1">
    <citation type="submission" date="2018-01" db="EMBL/GenBank/DDBJ databases">
        <title>Successful Treatment of Persistent Burkholderia cepacia Bacteremia with Ceftazidime-Avibactam.</title>
        <authorList>
            <person name="Tamma P."/>
            <person name="Fan Y."/>
            <person name="Bergman Y."/>
            <person name="Sick-Samuels A."/>
            <person name="Hsu A."/>
            <person name="Timp W."/>
            <person name="Simner P."/>
        </authorList>
    </citation>
    <scope>NUCLEOTIDE SEQUENCE [LARGE SCALE GENOMIC DNA]</scope>
    <source>
        <strain evidence="1 2">170816</strain>
    </source>
</reference>
<dbReference type="Proteomes" id="UP000238655">
    <property type="component" value="Chromosome 3"/>
</dbReference>
<accession>A0A2S5DPF7</accession>
<evidence type="ECO:0000313" key="2">
    <source>
        <dbReference type="Proteomes" id="UP000238655"/>
    </source>
</evidence>
<dbReference type="AlphaFoldDB" id="A0A2S5DPF7"/>
<comment type="caution">
    <text evidence="1">The sequence shown here is derived from an EMBL/GenBank/DDBJ whole genome shotgun (WGS) entry which is preliminary data.</text>
</comment>
<name>A0A2S5DPF7_9BURK</name>
<proteinExistence type="predicted"/>
<dbReference type="RefSeq" id="WP_089444336.1">
    <property type="nucleotide sequence ID" value="NZ_CM009577.1"/>
</dbReference>
<dbReference type="EMBL" id="PQVP01000003">
    <property type="protein sequence ID" value="POZ80964.1"/>
    <property type="molecule type" value="Genomic_DNA"/>
</dbReference>
<sequence length="163" mass="17896">MLTAFELAGFVAAHAVWCISDADGLVPMMAFQTDDGQRKFERLVFDDVGEAVEHGRKQLESDPFNANDGVLAYDGRIATPEGKKVDAIILEARSYAFPWAKAAIAVAYTPKSSGNFRVHKPKLILWDKCDDFDIGAAIDSFFNGIASHQQGAKIWNDALDESK</sequence>